<proteinExistence type="predicted"/>
<dbReference type="Proteomes" id="UP001213039">
    <property type="component" value="Chromosome"/>
</dbReference>
<gene>
    <name evidence="1" type="ORF">Me_995_000164</name>
</gene>
<evidence type="ECO:0000313" key="2">
    <source>
        <dbReference type="Proteomes" id="UP001213039"/>
    </source>
</evidence>
<reference evidence="1" key="1">
    <citation type="submission" date="2022-12" db="EMBL/GenBank/DDBJ databases">
        <authorList>
            <consortium name="Asia Pacific Centre for Animal Health"/>
            <person name="Klose S.M."/>
            <person name="Legione A.R."/>
            <person name="Monotti I."/>
            <person name="Bushell R."/>
            <person name="Marenda M.S."/>
            <person name="Sugiyama T."/>
            <person name="Browning G.F."/>
            <person name="Vaz P.K."/>
        </authorList>
    </citation>
    <scope>NUCLEOTIDE SEQUENCE</scope>
    <source>
        <strain evidence="1">Felid995</strain>
    </source>
</reference>
<organism evidence="1 2">
    <name type="scientific">Mycoplasmopsis edwardii</name>
    <dbReference type="NCBI Taxonomy" id="53558"/>
    <lineage>
        <taxon>Bacteria</taxon>
        <taxon>Bacillati</taxon>
        <taxon>Mycoplasmatota</taxon>
        <taxon>Mycoplasmoidales</taxon>
        <taxon>Metamycoplasmataceae</taxon>
        <taxon>Mycoplasmopsis</taxon>
    </lineage>
</organism>
<name>A0ACD4PI50_9BACT</name>
<keyword evidence="2" id="KW-1185">Reference proteome</keyword>
<protein>
    <submittedName>
        <fullName evidence="1">Phosphopantetheine-binding protein</fullName>
    </submittedName>
</protein>
<accession>A0ACD4PI50</accession>
<dbReference type="EMBL" id="CP114370">
    <property type="protein sequence ID" value="WBP84201.1"/>
    <property type="molecule type" value="Genomic_DNA"/>
</dbReference>
<evidence type="ECO:0000313" key="1">
    <source>
        <dbReference type="EMBL" id="WBP84201.1"/>
    </source>
</evidence>
<sequence>MKNIKQQVLDNFTRVARKKVTENDDIKALNIDSLDLAEIIVLAEEEFNISISDEELMSLVIVSDVIKLIESKHE</sequence>